<dbReference type="EMBL" id="EQ974245">
    <property type="protein sequence ID" value="EEF31410.1"/>
    <property type="molecule type" value="Genomic_DNA"/>
</dbReference>
<dbReference type="Proteomes" id="UP000008311">
    <property type="component" value="Unassembled WGS sequence"/>
</dbReference>
<gene>
    <name evidence="2" type="ORF">RCOM_0606900</name>
</gene>
<accession>B9SYA6</accession>
<organism evidence="2 3">
    <name type="scientific">Ricinus communis</name>
    <name type="common">Castor bean</name>
    <dbReference type="NCBI Taxonomy" id="3988"/>
    <lineage>
        <taxon>Eukaryota</taxon>
        <taxon>Viridiplantae</taxon>
        <taxon>Streptophyta</taxon>
        <taxon>Embryophyta</taxon>
        <taxon>Tracheophyta</taxon>
        <taxon>Spermatophyta</taxon>
        <taxon>Magnoliopsida</taxon>
        <taxon>eudicotyledons</taxon>
        <taxon>Gunneridae</taxon>
        <taxon>Pentapetalae</taxon>
        <taxon>rosids</taxon>
        <taxon>fabids</taxon>
        <taxon>Malpighiales</taxon>
        <taxon>Euphorbiaceae</taxon>
        <taxon>Acalyphoideae</taxon>
        <taxon>Acalypheae</taxon>
        <taxon>Ricinus</taxon>
    </lineage>
</organism>
<proteinExistence type="predicted"/>
<keyword evidence="3" id="KW-1185">Reference proteome</keyword>
<evidence type="ECO:0000313" key="2">
    <source>
        <dbReference type="EMBL" id="EEF31410.1"/>
    </source>
</evidence>
<reference evidence="3" key="1">
    <citation type="journal article" date="2010" name="Nat. Biotechnol.">
        <title>Draft genome sequence of the oilseed species Ricinus communis.</title>
        <authorList>
            <person name="Chan A.P."/>
            <person name="Crabtree J."/>
            <person name="Zhao Q."/>
            <person name="Lorenzi H."/>
            <person name="Orvis J."/>
            <person name="Puiu D."/>
            <person name="Melake-Berhan A."/>
            <person name="Jones K.M."/>
            <person name="Redman J."/>
            <person name="Chen G."/>
            <person name="Cahoon E.B."/>
            <person name="Gedil M."/>
            <person name="Stanke M."/>
            <person name="Haas B.J."/>
            <person name="Wortman J.R."/>
            <person name="Fraser-Liggett C.M."/>
            <person name="Ravel J."/>
            <person name="Rabinowicz P.D."/>
        </authorList>
    </citation>
    <scope>NUCLEOTIDE SEQUENCE [LARGE SCALE GENOMIC DNA]</scope>
    <source>
        <strain evidence="3">cv. Hale</strain>
    </source>
</reference>
<dbReference type="PANTHER" id="PTHR38390:SF2">
    <property type="entry name" value="OS01G0103900 PROTEIN"/>
    <property type="match status" value="1"/>
</dbReference>
<protein>
    <submittedName>
        <fullName evidence="2">Uncharacterized protein</fullName>
    </submittedName>
</protein>
<name>B9SYA6_RICCO</name>
<sequence length="319" mass="35423">MPRNFHQALDNLKMPALMENAKFECYSIKNLPVDSFLNRFDDSEYLRRSDSKSYSMLSDETVYYFIVRKVMVLRSCLSENVDSSLKITLMYAAGKCVSVEQCSGLLSNMRENIKFSLTSLPDFYNYFSHTYIPGRSGGMQERSVFPCINHDDTDLSLGCLKEELGRTDEQAVLPHKTAKQQRISFRYDVARNRGGNDGEVGGSRGNGPGDGAGAGGDGDGAGGGGGGGGGDGGRRCQFLKHSDILKDPWEPVATIEPLSPRQNITRESVWPGHRVIFQGLLNVYEPNPVEEDYVELDFEGDWASFQYRIEQIIVEPLAA</sequence>
<dbReference type="AlphaFoldDB" id="B9SYA6"/>
<feature type="compositionally biased region" description="Gly residues" evidence="1">
    <location>
        <begin position="197"/>
        <end position="231"/>
    </location>
</feature>
<evidence type="ECO:0000313" key="3">
    <source>
        <dbReference type="Proteomes" id="UP000008311"/>
    </source>
</evidence>
<feature type="region of interest" description="Disordered" evidence="1">
    <location>
        <begin position="191"/>
        <end position="233"/>
    </location>
</feature>
<dbReference type="PANTHER" id="PTHR38390">
    <property type="entry name" value="OS01G0103900 PROTEIN"/>
    <property type="match status" value="1"/>
</dbReference>
<dbReference type="InParanoid" id="B9SYA6"/>
<evidence type="ECO:0000256" key="1">
    <source>
        <dbReference type="SAM" id="MobiDB-lite"/>
    </source>
</evidence>